<evidence type="ECO:0000256" key="6">
    <source>
        <dbReference type="ARBA" id="ARBA00046319"/>
    </source>
</evidence>
<dbReference type="EMBL" id="JADYXP020000004">
    <property type="protein sequence ID" value="KAL0125201.1"/>
    <property type="molecule type" value="Genomic_DNA"/>
</dbReference>
<reference evidence="8 9" key="1">
    <citation type="submission" date="2023-03" db="EMBL/GenBank/DDBJ databases">
        <title>High recombination rates correlate with genetic variation in Cardiocondyla obscurior ants.</title>
        <authorList>
            <person name="Errbii M."/>
        </authorList>
    </citation>
    <scope>NUCLEOTIDE SEQUENCE [LARGE SCALE GENOMIC DNA]</scope>
    <source>
        <strain evidence="8">Alpha-2009</strain>
        <tissue evidence="8">Whole body</tissue>
    </source>
</reference>
<gene>
    <name evidence="8" type="ORF">PUN28_004381</name>
</gene>
<proteinExistence type="inferred from homology"/>
<dbReference type="Gene3D" id="1.20.58.70">
    <property type="match status" value="1"/>
</dbReference>
<dbReference type="Proteomes" id="UP001430953">
    <property type="component" value="Unassembled WGS sequence"/>
</dbReference>
<evidence type="ECO:0000256" key="5">
    <source>
        <dbReference type="ARBA" id="ARBA00033049"/>
    </source>
</evidence>
<feature type="coiled-coil region" evidence="7">
    <location>
        <begin position="156"/>
        <end position="183"/>
    </location>
</feature>
<evidence type="ECO:0000313" key="9">
    <source>
        <dbReference type="Proteomes" id="UP001430953"/>
    </source>
</evidence>
<keyword evidence="9" id="KW-1185">Reference proteome</keyword>
<dbReference type="PANTHER" id="PTHR32247">
    <property type="entry name" value="DIABLO HOMOLOG, MITOCHONDRIAL"/>
    <property type="match status" value="1"/>
</dbReference>
<keyword evidence="2" id="KW-0053">Apoptosis</keyword>
<accession>A0AAW2GDA8</accession>
<organism evidence="8 9">
    <name type="scientific">Cardiocondyla obscurior</name>
    <dbReference type="NCBI Taxonomy" id="286306"/>
    <lineage>
        <taxon>Eukaryota</taxon>
        <taxon>Metazoa</taxon>
        <taxon>Ecdysozoa</taxon>
        <taxon>Arthropoda</taxon>
        <taxon>Hexapoda</taxon>
        <taxon>Insecta</taxon>
        <taxon>Pterygota</taxon>
        <taxon>Neoptera</taxon>
        <taxon>Endopterygota</taxon>
        <taxon>Hymenoptera</taxon>
        <taxon>Apocrita</taxon>
        <taxon>Aculeata</taxon>
        <taxon>Formicoidea</taxon>
        <taxon>Formicidae</taxon>
        <taxon>Myrmicinae</taxon>
        <taxon>Cardiocondyla</taxon>
    </lineage>
</organism>
<evidence type="ECO:0000256" key="7">
    <source>
        <dbReference type="SAM" id="Coils"/>
    </source>
</evidence>
<keyword evidence="3" id="KW-0809">Transit peptide</keyword>
<evidence type="ECO:0000256" key="2">
    <source>
        <dbReference type="ARBA" id="ARBA00022703"/>
    </source>
</evidence>
<dbReference type="AlphaFoldDB" id="A0AAW2GDA8"/>
<dbReference type="PANTHER" id="PTHR32247:SF3">
    <property type="entry name" value="DIABLO IAP-BINDING MITOCHONDRIAL PROTEIN"/>
    <property type="match status" value="1"/>
</dbReference>
<name>A0AAW2GDA8_9HYME</name>
<keyword evidence="4" id="KW-0496">Mitochondrion</keyword>
<dbReference type="InterPro" id="IPR009062">
    <property type="entry name" value="Smac/DIABLO-like_sf"/>
</dbReference>
<evidence type="ECO:0000256" key="4">
    <source>
        <dbReference type="ARBA" id="ARBA00023128"/>
    </source>
</evidence>
<comment type="similarity">
    <text evidence="6">Belongs to the Smac/DIABLO protein family.</text>
</comment>
<dbReference type="GO" id="GO:0051402">
    <property type="term" value="P:neuron apoptotic process"/>
    <property type="evidence" value="ECO:0007669"/>
    <property type="project" value="TreeGrafter"/>
</dbReference>
<dbReference type="InterPro" id="IPR015142">
    <property type="entry name" value="Smac_DIABLO"/>
</dbReference>
<dbReference type="GO" id="GO:0005739">
    <property type="term" value="C:mitochondrion"/>
    <property type="evidence" value="ECO:0007669"/>
    <property type="project" value="UniProtKB-SubCell"/>
</dbReference>
<dbReference type="GO" id="GO:0008631">
    <property type="term" value="P:intrinsic apoptotic signaling pathway in response to oxidative stress"/>
    <property type="evidence" value="ECO:0007669"/>
    <property type="project" value="TreeGrafter"/>
</dbReference>
<dbReference type="SUPFAM" id="SSF46984">
    <property type="entry name" value="Smac/diablo"/>
    <property type="match status" value="1"/>
</dbReference>
<evidence type="ECO:0000256" key="1">
    <source>
        <dbReference type="ARBA" id="ARBA00004173"/>
    </source>
</evidence>
<comment type="caution">
    <text evidence="8">The sequence shown here is derived from an EMBL/GenBank/DDBJ whole genome shotgun (WGS) entry which is preliminary data.</text>
</comment>
<keyword evidence="7" id="KW-0175">Coiled coil</keyword>
<sequence length="202" mass="23421">MAMRHIFRKLWDNIRPAMYTSGILIAHCTSCDKPGENDKLNLTSPDVNKLTREYMIKQSALDAANSATQVLTVTYVSIVGLSMEYRTLLNELISLLEVTVIRAVSDEHWDLIVTVRNEMQDTKEKITRLTTYMDYAHKMVISSAELCYMCGMDNLTDTLQQRIEDALNRVKEENDSNAKLERTYWRIQERCIKDTNKKTEEQ</sequence>
<protein>
    <recommendedName>
        <fullName evidence="5">Direct IAP-binding protein with low pI</fullName>
    </recommendedName>
</protein>
<comment type="subcellular location">
    <subcellularLocation>
        <location evidence="1">Mitochondrion</location>
    </subcellularLocation>
</comment>
<evidence type="ECO:0000313" key="8">
    <source>
        <dbReference type="EMBL" id="KAL0125201.1"/>
    </source>
</evidence>
<evidence type="ECO:0000256" key="3">
    <source>
        <dbReference type="ARBA" id="ARBA00022946"/>
    </source>
</evidence>